<feature type="transmembrane region" description="Helical" evidence="4">
    <location>
        <begin position="349"/>
        <end position="368"/>
    </location>
</feature>
<comment type="subcellular location">
    <subcellularLocation>
        <location evidence="1">Membrane</location>
        <topology evidence="1">Multi-pass membrane protein</topology>
    </subcellularLocation>
</comment>
<feature type="transmembrane region" description="Helical" evidence="4">
    <location>
        <begin position="316"/>
        <end position="337"/>
    </location>
</feature>
<evidence type="ECO:0008006" key="9">
    <source>
        <dbReference type="Google" id="ProtNLM"/>
    </source>
</evidence>
<dbReference type="Pfam" id="PF07690">
    <property type="entry name" value="MFS_1"/>
    <property type="match status" value="1"/>
</dbReference>
<evidence type="ECO:0000256" key="2">
    <source>
        <dbReference type="ARBA" id="ARBA00006727"/>
    </source>
</evidence>
<keyword evidence="4" id="KW-0472">Membrane</keyword>
<keyword evidence="8" id="KW-1185">Reference proteome</keyword>
<evidence type="ECO:0000313" key="7">
    <source>
        <dbReference type="EMBL" id="RCH91215.1"/>
    </source>
</evidence>
<dbReference type="GO" id="GO:0022857">
    <property type="term" value="F:transmembrane transporter activity"/>
    <property type="evidence" value="ECO:0007669"/>
    <property type="project" value="InterPro"/>
</dbReference>
<evidence type="ECO:0000313" key="8">
    <source>
        <dbReference type="Proteomes" id="UP000253551"/>
    </source>
</evidence>
<dbReference type="InterPro" id="IPR035899">
    <property type="entry name" value="DBL_dom_sf"/>
</dbReference>
<dbReference type="AlphaFoldDB" id="A0A367JMU0"/>
<feature type="transmembrane region" description="Helical" evidence="4">
    <location>
        <begin position="149"/>
        <end position="168"/>
    </location>
</feature>
<evidence type="ECO:0000256" key="3">
    <source>
        <dbReference type="SAM" id="MobiDB-lite"/>
    </source>
</evidence>
<dbReference type="InterPro" id="IPR000219">
    <property type="entry name" value="DH_dom"/>
</dbReference>
<feature type="transmembrane region" description="Helical" evidence="4">
    <location>
        <begin position="436"/>
        <end position="457"/>
    </location>
</feature>
<feature type="non-terminal residue" evidence="7">
    <location>
        <position position="760"/>
    </location>
</feature>
<name>A0A367JMU0_RHIST</name>
<feature type="transmembrane region" description="Helical" evidence="4">
    <location>
        <begin position="205"/>
        <end position="225"/>
    </location>
</feature>
<comment type="caution">
    <text evidence="7">The sequence shown here is derived from an EMBL/GenBank/DDBJ whole genome shotgun (WGS) entry which is preliminary data.</text>
</comment>
<dbReference type="Gene3D" id="1.20.900.10">
    <property type="entry name" value="Dbl homology (DH) domain"/>
    <property type="match status" value="1"/>
</dbReference>
<protein>
    <recommendedName>
        <fullName evidence="9">Major facilitator superfamily (MFS) profile domain-containing protein</fullName>
    </recommendedName>
</protein>
<dbReference type="OrthoDB" id="2213137at2759"/>
<dbReference type="PANTHER" id="PTHR11360:SF284">
    <property type="entry name" value="EG:103B4.3 PROTEIN-RELATED"/>
    <property type="match status" value="1"/>
</dbReference>
<evidence type="ECO:0000256" key="1">
    <source>
        <dbReference type="ARBA" id="ARBA00004141"/>
    </source>
</evidence>
<feature type="transmembrane region" description="Helical" evidence="4">
    <location>
        <begin position="119"/>
        <end position="137"/>
    </location>
</feature>
<dbReference type="CDD" id="cd17352">
    <property type="entry name" value="MFS_MCT_SLC16"/>
    <property type="match status" value="1"/>
</dbReference>
<dbReference type="PROSITE" id="PS50850">
    <property type="entry name" value="MFS"/>
    <property type="match status" value="1"/>
</dbReference>
<organism evidence="7 8">
    <name type="scientific">Rhizopus stolonifer</name>
    <name type="common">Rhizopus nigricans</name>
    <dbReference type="NCBI Taxonomy" id="4846"/>
    <lineage>
        <taxon>Eukaryota</taxon>
        <taxon>Fungi</taxon>
        <taxon>Fungi incertae sedis</taxon>
        <taxon>Mucoromycota</taxon>
        <taxon>Mucoromycotina</taxon>
        <taxon>Mucoromycetes</taxon>
        <taxon>Mucorales</taxon>
        <taxon>Mucorineae</taxon>
        <taxon>Rhizopodaceae</taxon>
        <taxon>Rhizopus</taxon>
    </lineage>
</organism>
<evidence type="ECO:0000256" key="4">
    <source>
        <dbReference type="SAM" id="Phobius"/>
    </source>
</evidence>
<dbReference type="PANTHER" id="PTHR11360">
    <property type="entry name" value="MONOCARBOXYLATE TRANSPORTER"/>
    <property type="match status" value="1"/>
</dbReference>
<dbReference type="Pfam" id="PF00621">
    <property type="entry name" value="RhoGEF"/>
    <property type="match status" value="1"/>
</dbReference>
<feature type="compositionally biased region" description="Polar residues" evidence="3">
    <location>
        <begin position="607"/>
        <end position="625"/>
    </location>
</feature>
<feature type="transmembrane region" description="Helical" evidence="4">
    <location>
        <begin position="409"/>
        <end position="430"/>
    </location>
</feature>
<feature type="region of interest" description="Disordered" evidence="3">
    <location>
        <begin position="607"/>
        <end position="629"/>
    </location>
</feature>
<dbReference type="GO" id="GO:0005085">
    <property type="term" value="F:guanyl-nucleotide exchange factor activity"/>
    <property type="evidence" value="ECO:0007669"/>
    <property type="project" value="InterPro"/>
</dbReference>
<dbReference type="PROSITE" id="PS50010">
    <property type="entry name" value="DH_2"/>
    <property type="match status" value="1"/>
</dbReference>
<feature type="compositionally biased region" description="Low complexity" evidence="3">
    <location>
        <begin position="552"/>
        <end position="567"/>
    </location>
</feature>
<dbReference type="SUPFAM" id="SSF103473">
    <property type="entry name" value="MFS general substrate transporter"/>
    <property type="match status" value="1"/>
</dbReference>
<comment type="similarity">
    <text evidence="2">Belongs to the major facilitator superfamily. Monocarboxylate porter (TC 2.A.1.13) family.</text>
</comment>
<dbReference type="EMBL" id="PJQM01003028">
    <property type="protein sequence ID" value="RCH91215.1"/>
    <property type="molecule type" value="Genomic_DNA"/>
</dbReference>
<dbReference type="Proteomes" id="UP000253551">
    <property type="component" value="Unassembled WGS sequence"/>
</dbReference>
<feature type="transmembrane region" description="Helical" evidence="4">
    <location>
        <begin position="374"/>
        <end position="397"/>
    </location>
</feature>
<feature type="domain" description="Major facilitator superfamily (MFS) profile" evidence="6">
    <location>
        <begin position="80"/>
        <end position="462"/>
    </location>
</feature>
<evidence type="ECO:0000259" key="5">
    <source>
        <dbReference type="PROSITE" id="PS50010"/>
    </source>
</evidence>
<dbReference type="SUPFAM" id="SSF48065">
    <property type="entry name" value="DBL homology domain (DH-domain)"/>
    <property type="match status" value="1"/>
</dbReference>
<reference evidence="7 8" key="1">
    <citation type="journal article" date="2018" name="G3 (Bethesda)">
        <title>Phylogenetic and Phylogenomic Definition of Rhizopus Species.</title>
        <authorList>
            <person name="Gryganskyi A.P."/>
            <person name="Golan J."/>
            <person name="Dolatabadi S."/>
            <person name="Mondo S."/>
            <person name="Robb S."/>
            <person name="Idnurm A."/>
            <person name="Muszewska A."/>
            <person name="Steczkiewicz K."/>
            <person name="Masonjones S."/>
            <person name="Liao H.L."/>
            <person name="Gajdeczka M.T."/>
            <person name="Anike F."/>
            <person name="Vuek A."/>
            <person name="Anishchenko I.M."/>
            <person name="Voigt K."/>
            <person name="de Hoog G.S."/>
            <person name="Smith M.E."/>
            <person name="Heitman J."/>
            <person name="Vilgalys R."/>
            <person name="Stajich J.E."/>
        </authorList>
    </citation>
    <scope>NUCLEOTIDE SEQUENCE [LARGE SCALE GENOMIC DNA]</scope>
    <source>
        <strain evidence="7 8">LSU 92-RS-03</strain>
    </source>
</reference>
<keyword evidence="4" id="KW-0812">Transmembrane</keyword>
<dbReference type="Gene3D" id="1.20.1250.20">
    <property type="entry name" value="MFS general substrate transporter like domains"/>
    <property type="match status" value="2"/>
</dbReference>
<dbReference type="GO" id="GO:0016020">
    <property type="term" value="C:membrane"/>
    <property type="evidence" value="ECO:0007669"/>
    <property type="project" value="UniProtKB-SubCell"/>
</dbReference>
<feature type="transmembrane region" description="Helical" evidence="4">
    <location>
        <begin position="245"/>
        <end position="263"/>
    </location>
</feature>
<feature type="region of interest" description="Disordered" evidence="3">
    <location>
        <begin position="498"/>
        <end position="527"/>
    </location>
</feature>
<sequence>MKTVECSEQIEENYPAVLESAPFPALGSLEEITQTMSRVRTNQTQKSINEKLEPDQENEQIPFKQVPYHTDGIRNPGWLTVLSCFLVNFFVFGTTFAWGNYQKLYTDQVYAGQTDLLKIAFVGTSASALLLALGMFITPVIQRLGFRKTMAIGTILAPLALILASFATELWHVYLSQGILFGIGSAFVFSPSVTLPSQWFTHKRAVATGIAVSGSGFGGVCLSPMTQRLIANLGYRNALRIQGAFGFGLLCISTALATSRYRPPKNGKNKWYHVYDRSLISRRFLLLLAFSFFVPFGYVAPFFLAPQYVGHIGLDASAGAAMISVMSAANAICRITLGYLADRFGRFNTMFACTFLAGFFTMVLWQFASNYAIFAVYCIFYGLTAGGFVSLLPVTTADIVGVENIQKGLGMAYMTTVIGNLLGTPVIGLLLKSYGWTAAIQFAGAMSVISAAFMLILRLTVSRGKLLIKSTYRPPLPLKPSMTGPPSKPEKIIIATKTGPPALPDKPKLNHRYNHRPSVETEPSKARYSFASSSSMLPIPSMITRTATGNGSVMSSTSTSSQTSNSTHSKRGWHISNWFFNQQQQQQQQQLDHENLKNSIKRSDSVVYSDTPSLDSSVSPQTTGHRTSKRTKVIQELLETEKAYQKDMALVKEIYLEGAYQTGFSKSDIRSLFSNLADIVEFETTFVTVLEQACQLDSVGTCFRETVRWHTDYCKRHEDAVLKLQELELQPEVQVFLNHCKEQIQGKTTSWDLGSLLIKP</sequence>
<dbReference type="InterPro" id="IPR050327">
    <property type="entry name" value="Proton-linked_MCT"/>
</dbReference>
<gene>
    <name evidence="7" type="ORF">CU098_002817</name>
</gene>
<proteinExistence type="inferred from homology"/>
<dbReference type="InterPro" id="IPR036259">
    <property type="entry name" value="MFS_trans_sf"/>
</dbReference>
<feature type="transmembrane region" description="Helical" evidence="4">
    <location>
        <begin position="284"/>
        <end position="304"/>
    </location>
</feature>
<dbReference type="InterPro" id="IPR011701">
    <property type="entry name" value="MFS"/>
</dbReference>
<feature type="region of interest" description="Disordered" evidence="3">
    <location>
        <begin position="542"/>
        <end position="570"/>
    </location>
</feature>
<dbReference type="InterPro" id="IPR020846">
    <property type="entry name" value="MFS_dom"/>
</dbReference>
<feature type="transmembrane region" description="Helical" evidence="4">
    <location>
        <begin position="78"/>
        <end position="99"/>
    </location>
</feature>
<feature type="domain" description="DH" evidence="5">
    <location>
        <begin position="629"/>
        <end position="760"/>
    </location>
</feature>
<keyword evidence="4" id="KW-1133">Transmembrane helix</keyword>
<accession>A0A367JMU0</accession>
<feature type="transmembrane region" description="Helical" evidence="4">
    <location>
        <begin position="174"/>
        <end position="193"/>
    </location>
</feature>
<evidence type="ECO:0000259" key="6">
    <source>
        <dbReference type="PROSITE" id="PS50850"/>
    </source>
</evidence>